<name>A0A2Z2HPK8_9EURY</name>
<dbReference type="Gene3D" id="2.30.30.40">
    <property type="entry name" value="SH3 Domains"/>
    <property type="match status" value="1"/>
</dbReference>
<gene>
    <name evidence="3" type="ORF">B1756_03230</name>
</gene>
<dbReference type="InterPro" id="IPR036061">
    <property type="entry name" value="CheW-like_dom_sf"/>
</dbReference>
<evidence type="ECO:0000313" key="3">
    <source>
        <dbReference type="EMBL" id="ARS88862.1"/>
    </source>
</evidence>
<dbReference type="RefSeq" id="WP_086887248.1">
    <property type="nucleotide sequence ID" value="NZ_CP019893.1"/>
</dbReference>
<feature type="region of interest" description="Disordered" evidence="1">
    <location>
        <begin position="1"/>
        <end position="35"/>
    </location>
</feature>
<dbReference type="GO" id="GO:0006935">
    <property type="term" value="P:chemotaxis"/>
    <property type="evidence" value="ECO:0007669"/>
    <property type="project" value="InterPro"/>
</dbReference>
<sequence>MAPDLPEKLLGIDIDPVADQRDTDRTDRDEPEERRRVIRFDVGEHQLAVPVDDVASMTDAPTALTEVPRTPAAIEGVTDLRGEITAILELRTYFPSDRDAPGEQKLLILDCPDDEQPAAFRVDNVRSVDAIPERNVLQVSDLEGRSISADPLEHPLVTALLERTRRQRPTGDVVPSADVDRQRLEEPREVVEIVPLVDVDAALAAAGHRVAAR</sequence>
<dbReference type="AlphaFoldDB" id="A0A2Z2HPK8"/>
<dbReference type="GO" id="GO:0005829">
    <property type="term" value="C:cytosol"/>
    <property type="evidence" value="ECO:0007669"/>
    <property type="project" value="TreeGrafter"/>
</dbReference>
<feature type="domain" description="CheW-like" evidence="2">
    <location>
        <begin position="34"/>
        <end position="188"/>
    </location>
</feature>
<dbReference type="GO" id="GO:0007165">
    <property type="term" value="P:signal transduction"/>
    <property type="evidence" value="ECO:0007669"/>
    <property type="project" value="InterPro"/>
</dbReference>
<dbReference type="GeneID" id="32893059"/>
<dbReference type="PANTHER" id="PTHR22617:SF23">
    <property type="entry name" value="CHEMOTAXIS PROTEIN CHEW"/>
    <property type="match status" value="1"/>
</dbReference>
<organism evidence="3 4">
    <name type="scientific">Natrarchaeobaculum aegyptiacum</name>
    <dbReference type="NCBI Taxonomy" id="745377"/>
    <lineage>
        <taxon>Archaea</taxon>
        <taxon>Methanobacteriati</taxon>
        <taxon>Methanobacteriota</taxon>
        <taxon>Stenosarchaea group</taxon>
        <taxon>Halobacteria</taxon>
        <taxon>Halobacteriales</taxon>
        <taxon>Natrialbaceae</taxon>
        <taxon>Natrarchaeobaculum</taxon>
    </lineage>
</organism>
<proteinExistence type="predicted"/>
<keyword evidence="4" id="KW-1185">Reference proteome</keyword>
<dbReference type="KEGG" id="naj:B1756_03230"/>
<evidence type="ECO:0000313" key="4">
    <source>
        <dbReference type="Proteomes" id="UP000250088"/>
    </source>
</evidence>
<dbReference type="InterPro" id="IPR039315">
    <property type="entry name" value="CheW"/>
</dbReference>
<dbReference type="Gene3D" id="2.40.50.180">
    <property type="entry name" value="CheA-289, Domain 4"/>
    <property type="match status" value="1"/>
</dbReference>
<accession>A0A2Z2HPK8</accession>
<dbReference type="SMART" id="SM00260">
    <property type="entry name" value="CheW"/>
    <property type="match status" value="1"/>
</dbReference>
<dbReference type="EMBL" id="CP019893">
    <property type="protein sequence ID" value="ARS88862.1"/>
    <property type="molecule type" value="Genomic_DNA"/>
</dbReference>
<protein>
    <recommendedName>
        <fullName evidence="2">CheW-like domain-containing protein</fullName>
    </recommendedName>
</protein>
<dbReference type="Proteomes" id="UP000250088">
    <property type="component" value="Chromosome"/>
</dbReference>
<reference evidence="4" key="1">
    <citation type="submission" date="2017-02" db="EMBL/GenBank/DDBJ databases">
        <title>Natronthermophilus aegyptiacus gen. nov.,sp. nov., an aerobic, extremely halophilic alkalithermophilic archaeon isolated from the athalassohaline Wadi An Natrun, Egypt.</title>
        <authorList>
            <person name="Zhao B."/>
        </authorList>
    </citation>
    <scope>NUCLEOTIDE SEQUENCE [LARGE SCALE GENOMIC DNA]</scope>
    <source>
        <strain evidence="4">JW/NM-HA 15</strain>
    </source>
</reference>
<evidence type="ECO:0000259" key="2">
    <source>
        <dbReference type="PROSITE" id="PS50851"/>
    </source>
</evidence>
<dbReference type="PROSITE" id="PS50851">
    <property type="entry name" value="CHEW"/>
    <property type="match status" value="1"/>
</dbReference>
<feature type="compositionally biased region" description="Basic and acidic residues" evidence="1">
    <location>
        <begin position="18"/>
        <end position="35"/>
    </location>
</feature>
<dbReference type="OrthoDB" id="115049at2157"/>
<dbReference type="PANTHER" id="PTHR22617">
    <property type="entry name" value="CHEMOTAXIS SENSOR HISTIDINE KINASE-RELATED"/>
    <property type="match status" value="1"/>
</dbReference>
<dbReference type="InterPro" id="IPR002545">
    <property type="entry name" value="CheW-lke_dom"/>
</dbReference>
<dbReference type="SUPFAM" id="SSF50341">
    <property type="entry name" value="CheW-like"/>
    <property type="match status" value="1"/>
</dbReference>
<dbReference type="Pfam" id="PF01584">
    <property type="entry name" value="CheW"/>
    <property type="match status" value="1"/>
</dbReference>
<evidence type="ECO:0000256" key="1">
    <source>
        <dbReference type="SAM" id="MobiDB-lite"/>
    </source>
</evidence>